<sequence length="180" mass="20762">MGNKQEDLVFKEGYGEICRARLLIHDKISITSMPGYKFSPTDEELVVHFLKVSNEPVPVNRIRNVNLYLFNPQQLYEMYKVDGEEALYFFVPRDQKYNGITLNRAAGDGYWTEIGVETIIYSGSQPVGFRKTLVFFEGKLGLGVQTIWSMHEYRVYPNSAPGTLWAPNDMEEQSKFIMNQ</sequence>
<evidence type="ECO:0000259" key="5">
    <source>
        <dbReference type="PROSITE" id="PS51005"/>
    </source>
</evidence>
<dbReference type="AlphaFoldDB" id="A0AAP0S932"/>
<evidence type="ECO:0000256" key="1">
    <source>
        <dbReference type="ARBA" id="ARBA00023015"/>
    </source>
</evidence>
<evidence type="ECO:0000256" key="2">
    <source>
        <dbReference type="ARBA" id="ARBA00023125"/>
    </source>
</evidence>
<evidence type="ECO:0000256" key="3">
    <source>
        <dbReference type="ARBA" id="ARBA00023163"/>
    </source>
</evidence>
<dbReference type="PANTHER" id="PTHR31719">
    <property type="entry name" value="NAC TRANSCRIPTION FACTOR 56"/>
    <property type="match status" value="1"/>
</dbReference>
<dbReference type="SUPFAM" id="SSF101941">
    <property type="entry name" value="NAC domain"/>
    <property type="match status" value="1"/>
</dbReference>
<keyword evidence="2" id="KW-0238">DNA-binding</keyword>
<dbReference type="InterPro" id="IPR036093">
    <property type="entry name" value="NAC_dom_sf"/>
</dbReference>
<dbReference type="GO" id="GO:0006355">
    <property type="term" value="P:regulation of DNA-templated transcription"/>
    <property type="evidence" value="ECO:0007669"/>
    <property type="project" value="InterPro"/>
</dbReference>
<dbReference type="Proteomes" id="UP001415857">
    <property type="component" value="Unassembled WGS sequence"/>
</dbReference>
<dbReference type="PANTHER" id="PTHR31719:SF179">
    <property type="entry name" value="OS08G0148400 PROTEIN"/>
    <property type="match status" value="1"/>
</dbReference>
<proteinExistence type="predicted"/>
<dbReference type="Pfam" id="PF02365">
    <property type="entry name" value="NAM"/>
    <property type="match status" value="1"/>
</dbReference>
<reference evidence="6 7" key="1">
    <citation type="journal article" date="2024" name="Plant J.">
        <title>Genome sequences and population genomics reveal climatic adaptation and genomic divergence between two closely related sweetgum species.</title>
        <authorList>
            <person name="Xu W.Q."/>
            <person name="Ren C.Q."/>
            <person name="Zhang X.Y."/>
            <person name="Comes H.P."/>
            <person name="Liu X.H."/>
            <person name="Li Y.G."/>
            <person name="Kettle C.J."/>
            <person name="Jalonen R."/>
            <person name="Gaisberger H."/>
            <person name="Ma Y.Z."/>
            <person name="Qiu Y.X."/>
        </authorList>
    </citation>
    <scope>NUCLEOTIDE SEQUENCE [LARGE SCALE GENOMIC DNA]</scope>
    <source>
        <strain evidence="6">Hangzhou</strain>
    </source>
</reference>
<feature type="domain" description="NAC" evidence="5">
    <location>
        <begin position="32"/>
        <end position="180"/>
    </location>
</feature>
<comment type="caution">
    <text evidence="6">The sequence shown here is derived from an EMBL/GenBank/DDBJ whole genome shotgun (WGS) entry which is preliminary data.</text>
</comment>
<gene>
    <name evidence="6" type="ORF">L1049_008041</name>
</gene>
<organism evidence="6 7">
    <name type="scientific">Liquidambar formosana</name>
    <name type="common">Formosan gum</name>
    <dbReference type="NCBI Taxonomy" id="63359"/>
    <lineage>
        <taxon>Eukaryota</taxon>
        <taxon>Viridiplantae</taxon>
        <taxon>Streptophyta</taxon>
        <taxon>Embryophyta</taxon>
        <taxon>Tracheophyta</taxon>
        <taxon>Spermatophyta</taxon>
        <taxon>Magnoliopsida</taxon>
        <taxon>eudicotyledons</taxon>
        <taxon>Gunneridae</taxon>
        <taxon>Pentapetalae</taxon>
        <taxon>Saxifragales</taxon>
        <taxon>Altingiaceae</taxon>
        <taxon>Liquidambar</taxon>
    </lineage>
</organism>
<name>A0AAP0S932_LIQFO</name>
<accession>A0AAP0S932</accession>
<evidence type="ECO:0000256" key="4">
    <source>
        <dbReference type="ARBA" id="ARBA00023242"/>
    </source>
</evidence>
<evidence type="ECO:0000313" key="7">
    <source>
        <dbReference type="Proteomes" id="UP001415857"/>
    </source>
</evidence>
<dbReference type="PROSITE" id="PS51005">
    <property type="entry name" value="NAC"/>
    <property type="match status" value="1"/>
</dbReference>
<dbReference type="Gene3D" id="2.170.150.80">
    <property type="entry name" value="NAC domain"/>
    <property type="match status" value="1"/>
</dbReference>
<keyword evidence="7" id="KW-1185">Reference proteome</keyword>
<keyword evidence="3" id="KW-0804">Transcription</keyword>
<keyword evidence="1" id="KW-0805">Transcription regulation</keyword>
<dbReference type="EMBL" id="JBBPBK010000002">
    <property type="protein sequence ID" value="KAK9289880.1"/>
    <property type="molecule type" value="Genomic_DNA"/>
</dbReference>
<keyword evidence="4" id="KW-0539">Nucleus</keyword>
<dbReference type="GO" id="GO:0003677">
    <property type="term" value="F:DNA binding"/>
    <property type="evidence" value="ECO:0007669"/>
    <property type="project" value="UniProtKB-KW"/>
</dbReference>
<dbReference type="InterPro" id="IPR003441">
    <property type="entry name" value="NAC-dom"/>
</dbReference>
<protein>
    <recommendedName>
        <fullName evidence="5">NAC domain-containing protein</fullName>
    </recommendedName>
</protein>
<evidence type="ECO:0000313" key="6">
    <source>
        <dbReference type="EMBL" id="KAK9289880.1"/>
    </source>
</evidence>